<dbReference type="AlphaFoldDB" id="A0A367EYG2"/>
<keyword evidence="2" id="KW-0378">Hydrolase</keyword>
<keyword evidence="3" id="KW-1185">Reference proteome</keyword>
<evidence type="ECO:0000313" key="2">
    <source>
        <dbReference type="EMBL" id="RCG22662.1"/>
    </source>
</evidence>
<feature type="domain" description="Dienelactone hydrolase" evidence="1">
    <location>
        <begin position="19"/>
        <end position="250"/>
    </location>
</feature>
<protein>
    <submittedName>
        <fullName evidence="2">Dienelactone hydrolase family protein</fullName>
    </submittedName>
</protein>
<dbReference type="SUPFAM" id="SSF53474">
    <property type="entry name" value="alpha/beta-Hydrolases"/>
    <property type="match status" value="1"/>
</dbReference>
<dbReference type="Gene3D" id="3.40.50.1820">
    <property type="entry name" value="alpha/beta hydrolase"/>
    <property type="match status" value="1"/>
</dbReference>
<dbReference type="EMBL" id="QOIM01000024">
    <property type="protein sequence ID" value="RCG22662.1"/>
    <property type="molecule type" value="Genomic_DNA"/>
</dbReference>
<accession>A0A367EYG2</accession>
<name>A0A367EYG2_9ACTN</name>
<gene>
    <name evidence="2" type="ORF">DQ392_06410</name>
</gene>
<dbReference type="InterPro" id="IPR002925">
    <property type="entry name" value="Dienelactn_hydro"/>
</dbReference>
<dbReference type="PANTHER" id="PTHR46623:SF10">
    <property type="entry name" value="CARBOXYMETHYLENEBUTENOLIDASE HOMOLOG"/>
    <property type="match status" value="1"/>
</dbReference>
<dbReference type="InterPro" id="IPR051049">
    <property type="entry name" value="Dienelactone_hydrolase-like"/>
</dbReference>
<evidence type="ECO:0000313" key="3">
    <source>
        <dbReference type="Proteomes" id="UP000253507"/>
    </source>
</evidence>
<evidence type="ECO:0000259" key="1">
    <source>
        <dbReference type="Pfam" id="PF01738"/>
    </source>
</evidence>
<dbReference type="RefSeq" id="WP_114014490.1">
    <property type="nucleotide sequence ID" value="NZ_QOIM01000024.1"/>
</dbReference>
<sequence>MTTVSGSTVDIPTRDGTADAYLVHPRGEAPHPAVLLYMDAFGIRPALRAFADRLAAAGYTVLVPNVFYRTGRAPVVELPDFIDPAQRPDLFRDLGPAFQTLTPQNATRDADAYLRYLAGLAQAAEGPVGVTGYCMGAALALRTAGAHPGRVAAAAGFHAANLATDAPDSPHLSADRITAELYFGHADQDPGMPPEQIELLERTLTSAGVRHRAEVYEGAPHGFTQSDTAAHDPAAEERHWEALLDLFRRTL</sequence>
<organism evidence="2 3">
    <name type="scientific">Streptomyces reniochalinae</name>
    <dbReference type="NCBI Taxonomy" id="2250578"/>
    <lineage>
        <taxon>Bacteria</taxon>
        <taxon>Bacillati</taxon>
        <taxon>Actinomycetota</taxon>
        <taxon>Actinomycetes</taxon>
        <taxon>Kitasatosporales</taxon>
        <taxon>Streptomycetaceae</taxon>
        <taxon>Streptomyces</taxon>
    </lineage>
</organism>
<comment type="caution">
    <text evidence="2">The sequence shown here is derived from an EMBL/GenBank/DDBJ whole genome shotgun (WGS) entry which is preliminary data.</text>
</comment>
<dbReference type="Pfam" id="PF01738">
    <property type="entry name" value="DLH"/>
    <property type="match status" value="1"/>
</dbReference>
<dbReference type="PANTHER" id="PTHR46623">
    <property type="entry name" value="CARBOXYMETHYLENEBUTENOLIDASE-RELATED"/>
    <property type="match status" value="1"/>
</dbReference>
<reference evidence="2 3" key="1">
    <citation type="submission" date="2018-06" db="EMBL/GenBank/DDBJ databases">
        <title>Streptomyces reniochalinae sp. nov. and Streptomyces diacarnus sp. nov. from marine sponges.</title>
        <authorList>
            <person name="Li L."/>
        </authorList>
    </citation>
    <scope>NUCLEOTIDE SEQUENCE [LARGE SCALE GENOMIC DNA]</scope>
    <source>
        <strain evidence="2 3">LHW50302</strain>
    </source>
</reference>
<proteinExistence type="predicted"/>
<dbReference type="GO" id="GO:0016787">
    <property type="term" value="F:hydrolase activity"/>
    <property type="evidence" value="ECO:0007669"/>
    <property type="project" value="UniProtKB-KW"/>
</dbReference>
<dbReference type="InterPro" id="IPR029058">
    <property type="entry name" value="AB_hydrolase_fold"/>
</dbReference>
<dbReference type="Proteomes" id="UP000253507">
    <property type="component" value="Unassembled WGS sequence"/>
</dbReference>
<dbReference type="OrthoDB" id="9787933at2"/>